<feature type="domain" description="Transglycosylase SLT" evidence="4">
    <location>
        <begin position="137"/>
        <end position="243"/>
    </location>
</feature>
<evidence type="ECO:0000256" key="3">
    <source>
        <dbReference type="SAM" id="SignalP"/>
    </source>
</evidence>
<accession>A0A5E5RCQ1</accession>
<dbReference type="GO" id="GO:0000270">
    <property type="term" value="P:peptidoglycan metabolic process"/>
    <property type="evidence" value="ECO:0007669"/>
    <property type="project" value="InterPro"/>
</dbReference>
<feature type="chain" id="PRO_5022783223" evidence="3">
    <location>
        <begin position="34"/>
        <end position="260"/>
    </location>
</feature>
<dbReference type="Gene3D" id="1.10.530.10">
    <property type="match status" value="1"/>
</dbReference>
<dbReference type="Pfam" id="PF01464">
    <property type="entry name" value="SLT"/>
    <property type="match status" value="1"/>
</dbReference>
<comment type="similarity">
    <text evidence="1">Belongs to the transglycosylase Slt family.</text>
</comment>
<feature type="region of interest" description="Disordered" evidence="2">
    <location>
        <begin position="87"/>
        <end position="109"/>
    </location>
</feature>
<dbReference type="GO" id="GO:0016020">
    <property type="term" value="C:membrane"/>
    <property type="evidence" value="ECO:0007669"/>
    <property type="project" value="InterPro"/>
</dbReference>
<keyword evidence="5" id="KW-0456">Lyase</keyword>
<evidence type="ECO:0000313" key="5">
    <source>
        <dbReference type="EMBL" id="VVH85303.1"/>
    </source>
</evidence>
<geneLocation type="plasmid" evidence="5">
    <name>1</name>
</geneLocation>
<dbReference type="EMBL" id="LR700249">
    <property type="protein sequence ID" value="VVH85303.1"/>
    <property type="molecule type" value="Genomic_DNA"/>
</dbReference>
<organism evidence="5">
    <name type="scientific">Pseudomonas aeruginosa</name>
    <dbReference type="NCBI Taxonomy" id="287"/>
    <lineage>
        <taxon>Bacteria</taxon>
        <taxon>Pseudomonadati</taxon>
        <taxon>Pseudomonadota</taxon>
        <taxon>Gammaproteobacteria</taxon>
        <taxon>Pseudomonadales</taxon>
        <taxon>Pseudomonadaceae</taxon>
        <taxon>Pseudomonas</taxon>
    </lineage>
</organism>
<dbReference type="AlphaFoldDB" id="A0A5E5RCQ1"/>
<evidence type="ECO:0000256" key="2">
    <source>
        <dbReference type="SAM" id="MobiDB-lite"/>
    </source>
</evidence>
<protein>
    <submittedName>
        <fullName evidence="5">Soluble lytic murein transglycosylase</fullName>
        <ecNumber evidence="5">4.2.2.-</ecNumber>
    </submittedName>
</protein>
<dbReference type="PANTHER" id="PTHR37423">
    <property type="entry name" value="SOLUBLE LYTIC MUREIN TRANSGLYCOSYLASE-RELATED"/>
    <property type="match status" value="1"/>
</dbReference>
<reference evidence="5" key="1">
    <citation type="submission" date="2019-09" db="EMBL/GenBank/DDBJ databases">
        <authorList>
            <person name="Gross C."/>
            <person name="Bohn E."/>
        </authorList>
    </citation>
    <scope>NUCLEOTIDE SEQUENCE</scope>
    <source>
        <strain evidence="5">ID40</strain>
        <plasmid evidence="5">1</plasmid>
    </source>
</reference>
<dbReference type="InterPro" id="IPR023346">
    <property type="entry name" value="Lysozyme-like_dom_sf"/>
</dbReference>
<name>A0A5E5RCQ1_PSEAI</name>
<dbReference type="GO" id="GO:0008933">
    <property type="term" value="F:peptidoglycan lytic transglycosylase activity"/>
    <property type="evidence" value="ECO:0007669"/>
    <property type="project" value="InterPro"/>
</dbReference>
<evidence type="ECO:0000256" key="1">
    <source>
        <dbReference type="ARBA" id="ARBA00007734"/>
    </source>
</evidence>
<dbReference type="PROSITE" id="PS00922">
    <property type="entry name" value="TRANSGLYCOSYLASE"/>
    <property type="match status" value="1"/>
</dbReference>
<feature type="signal peptide" evidence="3">
    <location>
        <begin position="1"/>
        <end position="33"/>
    </location>
</feature>
<proteinExistence type="inferred from homology"/>
<keyword evidence="3" id="KW-0732">Signal</keyword>
<gene>
    <name evidence="5" type="primary">slt_3</name>
    <name evidence="5" type="ORF">TUEID40_06526</name>
</gene>
<dbReference type="SUPFAM" id="SSF53955">
    <property type="entry name" value="Lysozyme-like"/>
    <property type="match status" value="1"/>
</dbReference>
<sequence>MNPSRIATVRSRKRSSKAVLVLVAAFTMPALQAAEDEQALYDFLFSAPPAPMAAQRNALSSLGDDSATPWRSDQLQELKGAFKAFGEQPAQQARPPAPPASDDGDGPIRLWDLAEEPQAGLVVPASMAAKAAPYAGLIQRYAHQVRMSPTLVTLMIHEESRFNPAAVSPKGAKGLMQLMDAVSEEFGVDPFDPESNIRGGTKHLARLYRAFGGNLKLAIAAYNAGEGAVRKYGGIPPYEETQNYVSRIMAGLAAAEARAL</sequence>
<keyword evidence="5" id="KW-0614">Plasmid</keyword>
<evidence type="ECO:0000259" key="4">
    <source>
        <dbReference type="Pfam" id="PF01464"/>
    </source>
</evidence>
<dbReference type="EC" id="4.2.2.-" evidence="5"/>
<dbReference type="InterPro" id="IPR008258">
    <property type="entry name" value="Transglycosylase_SLT_dom_1"/>
</dbReference>
<dbReference type="PANTHER" id="PTHR37423:SF2">
    <property type="entry name" value="MEMBRANE-BOUND LYTIC MUREIN TRANSGLYCOSYLASE C"/>
    <property type="match status" value="1"/>
</dbReference>
<dbReference type="CDD" id="cd00254">
    <property type="entry name" value="LT-like"/>
    <property type="match status" value="1"/>
</dbReference>
<dbReference type="InterPro" id="IPR000189">
    <property type="entry name" value="Transglyc_AS"/>
</dbReference>